<dbReference type="EMBL" id="KK118852">
    <property type="protein sequence ID" value="KFM74014.1"/>
    <property type="molecule type" value="Genomic_DNA"/>
</dbReference>
<accession>A0A087U9H5</accession>
<dbReference type="GO" id="GO:0005930">
    <property type="term" value="C:axoneme"/>
    <property type="evidence" value="ECO:0007669"/>
    <property type="project" value="TreeGrafter"/>
</dbReference>
<dbReference type="OrthoDB" id="10263060at2759"/>
<comment type="similarity">
    <text evidence="3">Belongs to the dynein light intermediate chain family.</text>
</comment>
<dbReference type="PANTHER" id="PTHR13236:SF0">
    <property type="entry name" value="CYTOPLASMIC DYNEIN 2 LIGHT INTERMEDIATE CHAIN 1"/>
    <property type="match status" value="1"/>
</dbReference>
<keyword evidence="7" id="KW-0970">Cilium biogenesis/degradation</keyword>
<keyword evidence="9" id="KW-0969">Cilium</keyword>
<sequence>METLLNAIKNRIDNVLNESNDPNLKKSLYQLARNRIPEGHEDSSSIDPFPVPLLIIGSKYDIFQSEEFEKRKILCKCLRYVAHSKSASLQFVSSKSEAHVIKIRVSISSMVFGTPCSKTAVLDHNKPLYISCGADSFESIGSLTSLNVENKSGPKSLMEVKKIFTSYFPQVEEKNVIPDDPANDPNFREPDIDNMRVQKKKELFEYKKQKMA</sequence>
<protein>
    <recommendedName>
        <fullName evidence="15">Cytoplasmic dynein 2 light intermediate chain 1</fullName>
    </recommendedName>
</protein>
<evidence type="ECO:0000256" key="5">
    <source>
        <dbReference type="ARBA" id="ARBA00022490"/>
    </source>
</evidence>
<evidence type="ECO:0000256" key="6">
    <source>
        <dbReference type="ARBA" id="ARBA00022701"/>
    </source>
</evidence>
<name>A0A087U9H5_STEMI</name>
<feature type="non-terminal residue" evidence="13">
    <location>
        <position position="212"/>
    </location>
</feature>
<evidence type="ECO:0000256" key="2">
    <source>
        <dbReference type="ARBA" id="ARBA00004245"/>
    </source>
</evidence>
<dbReference type="PANTHER" id="PTHR13236">
    <property type="entry name" value="DYNEIN 2 LIGHT INTERMEDIATE CHAIN, ISOFORM 2"/>
    <property type="match status" value="1"/>
</dbReference>
<keyword evidence="10" id="KW-0505">Motor protein</keyword>
<dbReference type="GO" id="GO:0035735">
    <property type="term" value="P:intraciliary transport involved in cilium assembly"/>
    <property type="evidence" value="ECO:0007669"/>
    <property type="project" value="InterPro"/>
</dbReference>
<keyword evidence="11" id="KW-0206">Cytoskeleton</keyword>
<evidence type="ECO:0000256" key="4">
    <source>
        <dbReference type="ARBA" id="ARBA00022473"/>
    </source>
</evidence>
<gene>
    <name evidence="13" type="ORF">X975_16372</name>
</gene>
<keyword evidence="4" id="KW-0217">Developmental protein</keyword>
<dbReference type="OMA" id="PXNINTL"/>
<keyword evidence="5" id="KW-0963">Cytoplasm</keyword>
<evidence type="ECO:0000256" key="8">
    <source>
        <dbReference type="ARBA" id="ARBA00023017"/>
    </source>
</evidence>
<evidence type="ECO:0000256" key="11">
    <source>
        <dbReference type="ARBA" id="ARBA00023212"/>
    </source>
</evidence>
<organism evidence="13 14">
    <name type="scientific">Stegodyphus mimosarum</name>
    <name type="common">African social velvet spider</name>
    <dbReference type="NCBI Taxonomy" id="407821"/>
    <lineage>
        <taxon>Eukaryota</taxon>
        <taxon>Metazoa</taxon>
        <taxon>Ecdysozoa</taxon>
        <taxon>Arthropoda</taxon>
        <taxon>Chelicerata</taxon>
        <taxon>Arachnida</taxon>
        <taxon>Araneae</taxon>
        <taxon>Araneomorphae</taxon>
        <taxon>Entelegynae</taxon>
        <taxon>Eresoidea</taxon>
        <taxon>Eresidae</taxon>
        <taxon>Stegodyphus</taxon>
    </lineage>
</organism>
<dbReference type="GO" id="GO:0035721">
    <property type="term" value="P:intraciliary retrograde transport"/>
    <property type="evidence" value="ECO:0007669"/>
    <property type="project" value="InterPro"/>
</dbReference>
<evidence type="ECO:0000256" key="10">
    <source>
        <dbReference type="ARBA" id="ARBA00023175"/>
    </source>
</evidence>
<evidence type="ECO:0000256" key="9">
    <source>
        <dbReference type="ARBA" id="ARBA00023069"/>
    </source>
</evidence>
<proteinExistence type="inferred from homology"/>
<dbReference type="InterPro" id="IPR040045">
    <property type="entry name" value="DYNC2LI1"/>
</dbReference>
<keyword evidence="6" id="KW-0493">Microtubule</keyword>
<dbReference type="Proteomes" id="UP000054359">
    <property type="component" value="Unassembled WGS sequence"/>
</dbReference>
<evidence type="ECO:0000313" key="13">
    <source>
        <dbReference type="EMBL" id="KFM74014.1"/>
    </source>
</evidence>
<reference evidence="13 14" key="1">
    <citation type="submission" date="2013-11" db="EMBL/GenBank/DDBJ databases">
        <title>Genome sequencing of Stegodyphus mimosarum.</title>
        <authorList>
            <person name="Bechsgaard J."/>
        </authorList>
    </citation>
    <scope>NUCLEOTIDE SEQUENCE [LARGE SCALE GENOMIC DNA]</scope>
</reference>
<evidence type="ECO:0000256" key="1">
    <source>
        <dbReference type="ARBA" id="ARBA00004138"/>
    </source>
</evidence>
<dbReference type="AlphaFoldDB" id="A0A087U9H5"/>
<dbReference type="GO" id="GO:0036064">
    <property type="term" value="C:ciliary basal body"/>
    <property type="evidence" value="ECO:0007669"/>
    <property type="project" value="TreeGrafter"/>
</dbReference>
<keyword evidence="14" id="KW-1185">Reference proteome</keyword>
<dbReference type="GO" id="GO:0005868">
    <property type="term" value="C:cytoplasmic dynein complex"/>
    <property type="evidence" value="ECO:0007669"/>
    <property type="project" value="InterPro"/>
</dbReference>
<dbReference type="STRING" id="407821.A0A087U9H5"/>
<evidence type="ECO:0008006" key="15">
    <source>
        <dbReference type="Google" id="ProtNLM"/>
    </source>
</evidence>
<evidence type="ECO:0000256" key="12">
    <source>
        <dbReference type="ARBA" id="ARBA00023273"/>
    </source>
</evidence>
<dbReference type="GO" id="GO:0005874">
    <property type="term" value="C:microtubule"/>
    <property type="evidence" value="ECO:0007669"/>
    <property type="project" value="UniProtKB-KW"/>
</dbReference>
<evidence type="ECO:0000256" key="7">
    <source>
        <dbReference type="ARBA" id="ARBA00022794"/>
    </source>
</evidence>
<dbReference type="GO" id="GO:0045504">
    <property type="term" value="F:dynein heavy chain binding"/>
    <property type="evidence" value="ECO:0007669"/>
    <property type="project" value="TreeGrafter"/>
</dbReference>
<keyword evidence="8" id="KW-0243">Dynein</keyword>
<keyword evidence="12" id="KW-0966">Cell projection</keyword>
<evidence type="ECO:0000313" key="14">
    <source>
        <dbReference type="Proteomes" id="UP000054359"/>
    </source>
</evidence>
<evidence type="ECO:0000256" key="3">
    <source>
        <dbReference type="ARBA" id="ARBA00006831"/>
    </source>
</evidence>
<comment type="subcellular location">
    <subcellularLocation>
        <location evidence="1">Cell projection</location>
        <location evidence="1">Cilium</location>
    </subcellularLocation>
    <subcellularLocation>
        <location evidence="2">Cytoplasm</location>
        <location evidence="2">Cytoskeleton</location>
    </subcellularLocation>
</comment>